<feature type="transmembrane region" description="Helical" evidence="6">
    <location>
        <begin position="50"/>
        <end position="70"/>
    </location>
</feature>
<evidence type="ECO:0000313" key="7">
    <source>
        <dbReference type="EMBL" id="KAF9876596.1"/>
    </source>
</evidence>
<dbReference type="PANTHER" id="PTHR23294">
    <property type="entry name" value="ET TRANSLATION PRODUCT-RELATED"/>
    <property type="match status" value="1"/>
</dbReference>
<dbReference type="AlphaFoldDB" id="A0A9P6I7L9"/>
<keyword evidence="3 6" id="KW-1133">Transmembrane helix</keyword>
<dbReference type="Gene3D" id="1.20.1250.20">
    <property type="entry name" value="MFS general substrate transporter like domains"/>
    <property type="match status" value="1"/>
</dbReference>
<reference evidence="7" key="2">
    <citation type="submission" date="2020-11" db="EMBL/GenBank/DDBJ databases">
        <title>Whole genome sequencing of Colletotrichum sp.</title>
        <authorList>
            <person name="Li H."/>
        </authorList>
    </citation>
    <scope>NUCLEOTIDE SEQUENCE</scope>
    <source>
        <strain evidence="7">CkLH20</strain>
    </source>
</reference>
<dbReference type="InterPro" id="IPR036259">
    <property type="entry name" value="MFS_trans_sf"/>
</dbReference>
<evidence type="ECO:0000256" key="6">
    <source>
        <dbReference type="SAM" id="Phobius"/>
    </source>
</evidence>
<organism evidence="7 8">
    <name type="scientific">Colletotrichum karsti</name>
    <dbReference type="NCBI Taxonomy" id="1095194"/>
    <lineage>
        <taxon>Eukaryota</taxon>
        <taxon>Fungi</taxon>
        <taxon>Dikarya</taxon>
        <taxon>Ascomycota</taxon>
        <taxon>Pezizomycotina</taxon>
        <taxon>Sordariomycetes</taxon>
        <taxon>Hypocreomycetidae</taxon>
        <taxon>Glomerellales</taxon>
        <taxon>Glomerellaceae</taxon>
        <taxon>Colletotrichum</taxon>
        <taxon>Colletotrichum boninense species complex</taxon>
    </lineage>
</organism>
<dbReference type="GeneID" id="62161795"/>
<dbReference type="InterPro" id="IPR011701">
    <property type="entry name" value="MFS"/>
</dbReference>
<keyword evidence="2 6" id="KW-0812">Transmembrane</keyword>
<evidence type="ECO:0000313" key="8">
    <source>
        <dbReference type="Proteomes" id="UP000781932"/>
    </source>
</evidence>
<dbReference type="RefSeq" id="XP_038746057.1">
    <property type="nucleotide sequence ID" value="XM_038888721.1"/>
</dbReference>
<comment type="caution">
    <text evidence="7">The sequence shown here is derived from an EMBL/GenBank/DDBJ whole genome shotgun (WGS) entry which is preliminary data.</text>
</comment>
<evidence type="ECO:0000256" key="5">
    <source>
        <dbReference type="SAM" id="MobiDB-lite"/>
    </source>
</evidence>
<keyword evidence="4 6" id="KW-0472">Membrane</keyword>
<feature type="transmembrane region" description="Helical" evidence="6">
    <location>
        <begin position="209"/>
        <end position="229"/>
    </location>
</feature>
<feature type="transmembrane region" description="Helical" evidence="6">
    <location>
        <begin position="300"/>
        <end position="321"/>
    </location>
</feature>
<evidence type="ECO:0000256" key="3">
    <source>
        <dbReference type="ARBA" id="ARBA00022989"/>
    </source>
</evidence>
<feature type="transmembrane region" description="Helical" evidence="6">
    <location>
        <begin position="268"/>
        <end position="288"/>
    </location>
</feature>
<dbReference type="GO" id="GO:0022857">
    <property type="term" value="F:transmembrane transporter activity"/>
    <property type="evidence" value="ECO:0007669"/>
    <property type="project" value="InterPro"/>
</dbReference>
<feature type="compositionally biased region" description="Basic and acidic residues" evidence="5">
    <location>
        <begin position="21"/>
        <end position="31"/>
    </location>
</feature>
<feature type="transmembrane region" description="Helical" evidence="6">
    <location>
        <begin position="333"/>
        <end position="351"/>
    </location>
</feature>
<feature type="transmembrane region" description="Helical" evidence="6">
    <location>
        <begin position="82"/>
        <end position="106"/>
    </location>
</feature>
<dbReference type="EMBL" id="JAATWM020000017">
    <property type="protein sequence ID" value="KAF9876596.1"/>
    <property type="molecule type" value="Genomic_DNA"/>
</dbReference>
<name>A0A9P6I7L9_9PEZI</name>
<keyword evidence="8" id="KW-1185">Reference proteome</keyword>
<evidence type="ECO:0008006" key="9">
    <source>
        <dbReference type="Google" id="ProtNLM"/>
    </source>
</evidence>
<protein>
    <recommendedName>
        <fullName evidence="9">UNC93-like protein</fullName>
    </recommendedName>
</protein>
<proteinExistence type="predicted"/>
<dbReference type="InterPro" id="IPR051617">
    <property type="entry name" value="UNC-93-like_regulator"/>
</dbReference>
<feature type="transmembrane region" description="Helical" evidence="6">
    <location>
        <begin position="439"/>
        <end position="460"/>
    </location>
</feature>
<sequence length="501" mass="54965">MNPSVQPGQRIQIAMSTDQAKQPEEGEHELQDVQPTKPVSRFTRWFRSPLFNVILVGLISFTQPGIWNALNSTGAGGQQEPYLVNGSNALTFGIMVFGCSFFAILANKIGLKTVLVIGTLGYAPYSASMYVNNRYGVEWFVLFGGATCGVAASALWAAEGAIALGYADIKDRGKFTGIWLGLRELGQLLGASIQLSLNYKNGQRGKVGYSTYLILIALQCLGLPLALLVSPPEKIIHRDGRKIADPTKNKAVLGEFKKWWGLMKRKQFFLLIPILIGFNWNSTYQGIYLTKYFSVRARTLGALTSGIAASAANMFWGWFYDLKCFSRPQLAKITWASFAIIMLGLFAWQTANEKLYEDTVPKITLDWSSPGFGRGFAVNVLFRFMNESHYMFVYWIMGTFFDDIETLTLGVGLVRSFESIGSCLAFGIGAVKVSPMVNLVVAFVMFAICIPATSWAVLLVPERPVDNSKTDSDNSLVETSKAADPVIVSTAAAAADGPRNI</sequence>
<feature type="region of interest" description="Disordered" evidence="5">
    <location>
        <begin position="15"/>
        <end position="34"/>
    </location>
</feature>
<dbReference type="OrthoDB" id="196103at2759"/>
<dbReference type="GO" id="GO:0016020">
    <property type="term" value="C:membrane"/>
    <property type="evidence" value="ECO:0007669"/>
    <property type="project" value="UniProtKB-SubCell"/>
</dbReference>
<evidence type="ECO:0000256" key="4">
    <source>
        <dbReference type="ARBA" id="ARBA00023136"/>
    </source>
</evidence>
<accession>A0A9P6I7L9</accession>
<feature type="transmembrane region" description="Helical" evidence="6">
    <location>
        <begin position="139"/>
        <end position="166"/>
    </location>
</feature>
<gene>
    <name evidence="7" type="ORF">CkaCkLH20_06004</name>
</gene>
<reference evidence="7" key="1">
    <citation type="submission" date="2020-03" db="EMBL/GenBank/DDBJ databases">
        <authorList>
            <person name="He L."/>
        </authorList>
    </citation>
    <scope>NUCLEOTIDE SEQUENCE</scope>
    <source>
        <strain evidence="7">CkLH20</strain>
    </source>
</reference>
<comment type="subcellular location">
    <subcellularLocation>
        <location evidence="1">Membrane</location>
        <topology evidence="1">Multi-pass membrane protein</topology>
    </subcellularLocation>
</comment>
<evidence type="ECO:0000256" key="2">
    <source>
        <dbReference type="ARBA" id="ARBA00022692"/>
    </source>
</evidence>
<evidence type="ECO:0000256" key="1">
    <source>
        <dbReference type="ARBA" id="ARBA00004141"/>
    </source>
</evidence>
<dbReference type="Pfam" id="PF07690">
    <property type="entry name" value="MFS_1"/>
    <property type="match status" value="1"/>
</dbReference>
<dbReference type="PANTHER" id="PTHR23294:SF57">
    <property type="entry name" value="CINA C-TERMINAL DOMAIN-CONTAINING PROTEIN"/>
    <property type="match status" value="1"/>
</dbReference>
<dbReference type="Proteomes" id="UP000781932">
    <property type="component" value="Unassembled WGS sequence"/>
</dbReference>
<dbReference type="SUPFAM" id="SSF103473">
    <property type="entry name" value="MFS general substrate transporter"/>
    <property type="match status" value="1"/>
</dbReference>